<evidence type="ECO:0000313" key="3">
    <source>
        <dbReference type="Proteomes" id="UP000236319"/>
    </source>
</evidence>
<dbReference type="GeneID" id="39872358"/>
<dbReference type="VEuPathDB" id="PiroplasmaDB:BOVATA_000810"/>
<accession>A0A2H6K6I7</accession>
<evidence type="ECO:0000313" key="2">
    <source>
        <dbReference type="EMBL" id="GBE58588.1"/>
    </source>
</evidence>
<proteinExistence type="predicted"/>
<reference evidence="2 3" key="1">
    <citation type="journal article" date="2017" name="BMC Genomics">
        <title>Whole-genome assembly of Babesia ovata and comparative genomics between closely related pathogens.</title>
        <authorList>
            <person name="Yamagishi J."/>
            <person name="Asada M."/>
            <person name="Hakimi H."/>
            <person name="Tanaka T.Q."/>
            <person name="Sugimoto C."/>
            <person name="Kawazu S."/>
        </authorList>
    </citation>
    <scope>NUCLEOTIDE SEQUENCE [LARGE SCALE GENOMIC DNA]</scope>
    <source>
        <strain evidence="2 3">Miyake</strain>
    </source>
</reference>
<name>A0A2H6K6I7_9APIC</name>
<dbReference type="Proteomes" id="UP000236319">
    <property type="component" value="Unassembled WGS sequence"/>
</dbReference>
<dbReference type="OrthoDB" id="21330at2759"/>
<organism evidence="2 3">
    <name type="scientific">Babesia ovata</name>
    <dbReference type="NCBI Taxonomy" id="189622"/>
    <lineage>
        <taxon>Eukaryota</taxon>
        <taxon>Sar</taxon>
        <taxon>Alveolata</taxon>
        <taxon>Apicomplexa</taxon>
        <taxon>Aconoidasida</taxon>
        <taxon>Piroplasmida</taxon>
        <taxon>Babesiidae</taxon>
        <taxon>Babesia</taxon>
    </lineage>
</organism>
<dbReference type="RefSeq" id="XP_028864831.1">
    <property type="nucleotide sequence ID" value="XM_029008998.1"/>
</dbReference>
<protein>
    <submittedName>
        <fullName evidence="2">Oligomerization domain-containing protein, putative</fullName>
    </submittedName>
</protein>
<keyword evidence="3" id="KW-1185">Reference proteome</keyword>
<sequence>MYVIRLFGPLLRQNCRAWQLGALLPLCRAADIGASWSRRHVATDDTTDRFRHVSESLPRQQATHDGPEFTYQSAEPLSDESAEAPSGSFDGAEKPKIDKAAIKSIPLETIEDAVLKFVPETIRESSLGTLPRPCNAAHLSDDEFLTPGQAFYLENRDKLFEQLRRRYFEATSEGGSDQVTDGEIESLLPLLMEEEQFGSYDPDPVVSPGKHHLWDYNTSEVAATRRNVHLRKGEMPTLQQVVDILEQVSTAEWYPERSQERMTNVVVVDMDSCNRRDQAMYCIVATGTTKAHCSVLVGELLVHRGEGLQLVLDALVLLVLGVEVDAEHAAAVALHAHDFADNLRGRCDILEDGLMDAGEGPVPGPHAELLAAEVLGEDGALRDEDDVLLGLLLELDDQASVDAADVGHVHTVGHEDDDSALLEGSHLDLLAVREGDVLDIALELGVAAGLDVYQALGNLLVEGSDLVLADDLLVD</sequence>
<gene>
    <name evidence="2" type="ORF">BOVATA_000810</name>
</gene>
<feature type="region of interest" description="Disordered" evidence="1">
    <location>
        <begin position="47"/>
        <end position="95"/>
    </location>
</feature>
<dbReference type="AlphaFoldDB" id="A0A2H6K6I7"/>
<evidence type="ECO:0000256" key="1">
    <source>
        <dbReference type="SAM" id="MobiDB-lite"/>
    </source>
</evidence>
<comment type="caution">
    <text evidence="2">The sequence shown here is derived from an EMBL/GenBank/DDBJ whole genome shotgun (WGS) entry which is preliminary data.</text>
</comment>
<dbReference type="EMBL" id="BDSA01000001">
    <property type="protein sequence ID" value="GBE58588.1"/>
    <property type="molecule type" value="Genomic_DNA"/>
</dbReference>